<dbReference type="InterPro" id="IPR009003">
    <property type="entry name" value="Peptidase_S1_PA"/>
</dbReference>
<dbReference type="AlphaFoldDB" id="A0A516SA35"/>
<gene>
    <name evidence="1" type="ORF">FNU76_00865</name>
</gene>
<dbReference type="EMBL" id="CP041730">
    <property type="protein sequence ID" value="QDQ25014.1"/>
    <property type="molecule type" value="Genomic_DNA"/>
</dbReference>
<dbReference type="Pfam" id="PF13365">
    <property type="entry name" value="Trypsin_2"/>
    <property type="match status" value="1"/>
</dbReference>
<protein>
    <submittedName>
        <fullName evidence="1">Serine protease</fullName>
    </submittedName>
</protein>
<reference evidence="2" key="1">
    <citation type="submission" date="2019-07" db="EMBL/GenBank/DDBJ databases">
        <title>Chitinimonas sp. nov., isolated from Ny-Alesund, arctica soil.</title>
        <authorList>
            <person name="Xu Q."/>
            <person name="Peng F."/>
        </authorList>
    </citation>
    <scope>NUCLEOTIDE SEQUENCE [LARGE SCALE GENOMIC DNA]</scope>
    <source>
        <strain evidence="2">R3-44</strain>
    </source>
</reference>
<keyword evidence="1" id="KW-0645">Protease</keyword>
<dbReference type="OrthoDB" id="9758917at2"/>
<dbReference type="InterPro" id="IPR001940">
    <property type="entry name" value="Peptidase_S1C"/>
</dbReference>
<dbReference type="GO" id="GO:0004252">
    <property type="term" value="F:serine-type endopeptidase activity"/>
    <property type="evidence" value="ECO:0007669"/>
    <property type="project" value="InterPro"/>
</dbReference>
<name>A0A516SA35_9NEIS</name>
<evidence type="ECO:0000313" key="2">
    <source>
        <dbReference type="Proteomes" id="UP000317550"/>
    </source>
</evidence>
<dbReference type="Gene3D" id="2.40.10.120">
    <property type="match status" value="1"/>
</dbReference>
<dbReference type="PROSITE" id="PS51257">
    <property type="entry name" value="PROKAR_LIPOPROTEIN"/>
    <property type="match status" value="1"/>
</dbReference>
<dbReference type="PANTHER" id="PTHR22939">
    <property type="entry name" value="SERINE PROTEASE FAMILY S1C HTRA-RELATED"/>
    <property type="match status" value="1"/>
</dbReference>
<sequence length="439" mass="47409">MWEGRMYCWQTTSRRGLFVVVAGLALLSGCATPVRQAQVHSALEVPRGVDAKPIQLKKVVVKLRRGEEVGKNYIGFACVPSGTVEWRGGRINITDDELTETFREELQKYNYPVVGDPNALFDDPSTWKAELLVAGQVNKLELSACYPLAGFGNYRDSKGGAYVQVAWQVYGQLERKVVYEVTTEGSYQSDSSAPMGIEKNLANAFGLSVQNLLADRKFNDLVTRRELGGKSVATGGINSIAEDSVTLNLKSASPLGVSLEAARNATLTVYAGSGHGSGFIISPEGYAITNEHVVREARFVTVRLANGRKIVADVVRADSARDVALLKLREENLPAATLARSTQPAVGTDVFAIGTPLRDELDITVTRGIVSAYRDDRGQKFLQSDAQVHPGNSGGPLVAADGRVVGIAVQGYMIGRASQNLNFFVPIDDAVAALRITFR</sequence>
<proteinExistence type="predicted"/>
<dbReference type="Proteomes" id="UP000317550">
    <property type="component" value="Chromosome"/>
</dbReference>
<dbReference type="KEGG" id="cari:FNU76_00865"/>
<dbReference type="SUPFAM" id="SSF50494">
    <property type="entry name" value="Trypsin-like serine proteases"/>
    <property type="match status" value="1"/>
</dbReference>
<dbReference type="PRINTS" id="PR00834">
    <property type="entry name" value="PROTEASES2C"/>
</dbReference>
<keyword evidence="2" id="KW-1185">Reference proteome</keyword>
<organism evidence="1 2">
    <name type="scientific">Chitinimonas arctica</name>
    <dbReference type="NCBI Taxonomy" id="2594795"/>
    <lineage>
        <taxon>Bacteria</taxon>
        <taxon>Pseudomonadati</taxon>
        <taxon>Pseudomonadota</taxon>
        <taxon>Betaproteobacteria</taxon>
        <taxon>Neisseriales</taxon>
        <taxon>Chitinibacteraceae</taxon>
        <taxon>Chitinimonas</taxon>
    </lineage>
</organism>
<dbReference type="GO" id="GO:0006508">
    <property type="term" value="P:proteolysis"/>
    <property type="evidence" value="ECO:0007669"/>
    <property type="project" value="UniProtKB-KW"/>
</dbReference>
<dbReference type="PANTHER" id="PTHR22939:SF129">
    <property type="entry name" value="SERINE PROTEASE HTRA2, MITOCHONDRIAL"/>
    <property type="match status" value="1"/>
</dbReference>
<evidence type="ECO:0000313" key="1">
    <source>
        <dbReference type="EMBL" id="QDQ25014.1"/>
    </source>
</evidence>
<accession>A0A516SA35</accession>
<keyword evidence="1" id="KW-0378">Hydrolase</keyword>